<dbReference type="EMBL" id="CP097899">
    <property type="protein sequence ID" value="URN96373.1"/>
    <property type="molecule type" value="Genomic_DNA"/>
</dbReference>
<dbReference type="GO" id="GO:0016887">
    <property type="term" value="F:ATP hydrolysis activity"/>
    <property type="evidence" value="ECO:0007669"/>
    <property type="project" value="InterPro"/>
</dbReference>
<evidence type="ECO:0000313" key="7">
    <source>
        <dbReference type="EMBL" id="URN96373.1"/>
    </source>
</evidence>
<dbReference type="InterPro" id="IPR027417">
    <property type="entry name" value="P-loop_NTPase"/>
</dbReference>
<accession>A0A9J6ZJI9</accession>
<proteinExistence type="inferred from homology"/>
<reference evidence="7" key="1">
    <citation type="submission" date="2022-05" db="EMBL/GenBank/DDBJ databases">
        <title>Novel bacterial taxa in a minimal lignocellulolytic consortium and its capacity to transform plastics disclosed by genome-resolved metagenomics.</title>
        <authorList>
            <person name="Rodriguez C.A.D."/>
            <person name="Diaz-Garcia L."/>
            <person name="Herrera K."/>
            <person name="Tarazona N.A."/>
            <person name="Sproer C."/>
            <person name="Overmann J."/>
            <person name="Jimenez D.J."/>
        </authorList>
    </citation>
    <scope>NUCLEOTIDE SEQUENCE</scope>
    <source>
        <strain evidence="7">MAG5</strain>
    </source>
</reference>
<dbReference type="PANTHER" id="PTHR43820:SF5">
    <property type="entry name" value="HIGH-AFFINITY BRANCHED-CHAIN AMINO ACID TRANSPORT ATP-BINDING PROTEIN"/>
    <property type="match status" value="1"/>
</dbReference>
<dbReference type="GO" id="GO:0015658">
    <property type="term" value="F:branched-chain amino acid transmembrane transporter activity"/>
    <property type="evidence" value="ECO:0007669"/>
    <property type="project" value="TreeGrafter"/>
</dbReference>
<dbReference type="InterPro" id="IPR003439">
    <property type="entry name" value="ABC_transporter-like_ATP-bd"/>
</dbReference>
<dbReference type="InterPro" id="IPR017780">
    <property type="entry name" value="ABC_transptr_urea_ATP-bd_UrtE"/>
</dbReference>
<dbReference type="NCBIfam" id="TIGR03410">
    <property type="entry name" value="urea_trans_UrtE"/>
    <property type="match status" value="1"/>
</dbReference>
<feature type="domain" description="ABC transporter" evidence="6">
    <location>
        <begin position="2"/>
        <end position="231"/>
    </location>
</feature>
<dbReference type="GO" id="GO:0005524">
    <property type="term" value="F:ATP binding"/>
    <property type="evidence" value="ECO:0007669"/>
    <property type="project" value="UniProtKB-KW"/>
</dbReference>
<evidence type="ECO:0000259" key="6">
    <source>
        <dbReference type="PROSITE" id="PS50893"/>
    </source>
</evidence>
<evidence type="ECO:0000256" key="4">
    <source>
        <dbReference type="ARBA" id="ARBA00022840"/>
    </source>
</evidence>
<dbReference type="CDD" id="cd03224">
    <property type="entry name" value="ABC_TM1139_LivF_branched"/>
    <property type="match status" value="1"/>
</dbReference>
<dbReference type="Proteomes" id="UP001056756">
    <property type="component" value="Chromosome"/>
</dbReference>
<evidence type="ECO:0000256" key="2">
    <source>
        <dbReference type="ARBA" id="ARBA00022448"/>
    </source>
</evidence>
<comment type="similarity">
    <text evidence="1">Belongs to the ABC transporter superfamily.</text>
</comment>
<gene>
    <name evidence="7" type="primary">urtE</name>
    <name evidence="7" type="ORF">NAG76_09215</name>
</gene>
<dbReference type="AlphaFoldDB" id="A0A9J6ZJI9"/>
<dbReference type="InterPro" id="IPR003593">
    <property type="entry name" value="AAA+_ATPase"/>
</dbReference>
<dbReference type="Pfam" id="PF00005">
    <property type="entry name" value="ABC_tran"/>
    <property type="match status" value="1"/>
</dbReference>
<keyword evidence="3" id="KW-0547">Nucleotide-binding</keyword>
<keyword evidence="2" id="KW-0813">Transport</keyword>
<evidence type="ECO:0000256" key="3">
    <source>
        <dbReference type="ARBA" id="ARBA00022741"/>
    </source>
</evidence>
<sequence length="231" mass="25070">MLSVKQIESGYGESIILRDVSIEVKPGQVVCIMGRNGVGKSTLTKTIMGALKSRTGSISYNNQDITKLPPYERSRLGIGYVPQGREIFAQLTVQENLLLGLEANGSVKDGVPQSAIEKFPVLPSMYSRKGGDLSGGQQQQLAFARALASKPKLLLLDEPTEGIQPSIVQDIQDVIRGIKSQGDTAILLVEQSIDFVKSVADYYYIIEKGSIVSEGTIDTFDDAVVRQHLVV</sequence>
<dbReference type="Gene3D" id="3.40.50.300">
    <property type="entry name" value="P-loop containing nucleotide triphosphate hydrolases"/>
    <property type="match status" value="1"/>
</dbReference>
<organism evidence="7 8">
    <name type="scientific">Candidatus Pristimantibacillus lignocellulolyticus</name>
    <dbReference type="NCBI Taxonomy" id="2994561"/>
    <lineage>
        <taxon>Bacteria</taxon>
        <taxon>Bacillati</taxon>
        <taxon>Bacillota</taxon>
        <taxon>Bacilli</taxon>
        <taxon>Bacillales</taxon>
        <taxon>Paenibacillaceae</taxon>
        <taxon>Candidatus Pristimantibacillus</taxon>
    </lineage>
</organism>
<dbReference type="SUPFAM" id="SSF52540">
    <property type="entry name" value="P-loop containing nucleoside triphosphate hydrolases"/>
    <property type="match status" value="1"/>
</dbReference>
<keyword evidence="5" id="KW-0029">Amino-acid transport</keyword>
<name>A0A9J6ZJI9_9BACL</name>
<dbReference type="KEGG" id="plig:NAG76_09215"/>
<evidence type="ECO:0000313" key="8">
    <source>
        <dbReference type="Proteomes" id="UP001056756"/>
    </source>
</evidence>
<dbReference type="GO" id="GO:0015807">
    <property type="term" value="P:L-amino acid transport"/>
    <property type="evidence" value="ECO:0007669"/>
    <property type="project" value="TreeGrafter"/>
</dbReference>
<dbReference type="SMART" id="SM00382">
    <property type="entry name" value="AAA"/>
    <property type="match status" value="1"/>
</dbReference>
<protein>
    <submittedName>
        <fullName evidence="7">Urea ABC transporter ATP-binding subunit UrtE</fullName>
    </submittedName>
</protein>
<dbReference type="PANTHER" id="PTHR43820">
    <property type="entry name" value="HIGH-AFFINITY BRANCHED-CHAIN AMINO ACID TRANSPORT ATP-BINDING PROTEIN LIVF"/>
    <property type="match status" value="1"/>
</dbReference>
<keyword evidence="4 7" id="KW-0067">ATP-binding</keyword>
<evidence type="ECO:0000256" key="1">
    <source>
        <dbReference type="ARBA" id="ARBA00005417"/>
    </source>
</evidence>
<dbReference type="InterPro" id="IPR052156">
    <property type="entry name" value="BCAA_Transport_ATP-bd_LivF"/>
</dbReference>
<dbReference type="PROSITE" id="PS50893">
    <property type="entry name" value="ABC_TRANSPORTER_2"/>
    <property type="match status" value="1"/>
</dbReference>
<evidence type="ECO:0000256" key="5">
    <source>
        <dbReference type="ARBA" id="ARBA00022970"/>
    </source>
</evidence>